<feature type="domain" description="4Fe-4S ferredoxin-type" evidence="8">
    <location>
        <begin position="229"/>
        <end position="252"/>
    </location>
</feature>
<feature type="transmembrane region" description="Helical" evidence="7">
    <location>
        <begin position="12"/>
        <end position="31"/>
    </location>
</feature>
<dbReference type="GO" id="GO:0051539">
    <property type="term" value="F:4 iron, 4 sulfur cluster binding"/>
    <property type="evidence" value="ECO:0007669"/>
    <property type="project" value="UniProtKB-KW"/>
</dbReference>
<accession>A0A6N3CWW4</accession>
<keyword evidence="7" id="KW-0472">Membrane</keyword>
<evidence type="ECO:0000259" key="8">
    <source>
        <dbReference type="PROSITE" id="PS51379"/>
    </source>
</evidence>
<evidence type="ECO:0000256" key="2">
    <source>
        <dbReference type="ARBA" id="ARBA00022485"/>
    </source>
</evidence>
<dbReference type="PROSITE" id="PS00198">
    <property type="entry name" value="4FE4S_FER_1"/>
    <property type="match status" value="1"/>
</dbReference>
<dbReference type="GeneID" id="89564259"/>
<reference evidence="9 11" key="2">
    <citation type="submission" date="2021-10" db="EMBL/GenBank/DDBJ databases">
        <title>Collection of gut derived symbiotic bacterial strains cultured from healthy donors.</title>
        <authorList>
            <person name="Lin H."/>
            <person name="Littmann E."/>
            <person name="Claire K."/>
            <person name="Pamer E."/>
        </authorList>
    </citation>
    <scope>NUCLEOTIDE SEQUENCE [LARGE SCALE GENOMIC DNA]</scope>
    <source>
        <strain evidence="9 11">MSK.17.68</strain>
    </source>
</reference>
<gene>
    <name evidence="10" type="primary">yccM</name>
    <name evidence="10" type="ORF">IBLFYP30_01948</name>
    <name evidence="9" type="ORF">LIP50_02885</name>
</gene>
<keyword evidence="4" id="KW-0249">Electron transport</keyword>
<dbReference type="InterPro" id="IPR017896">
    <property type="entry name" value="4Fe4S_Fe-S-bd"/>
</dbReference>
<evidence type="ECO:0000313" key="9">
    <source>
        <dbReference type="EMBL" id="MCB5445142.1"/>
    </source>
</evidence>
<feature type="domain" description="4Fe-4S ferredoxin-type" evidence="8">
    <location>
        <begin position="254"/>
        <end position="283"/>
    </location>
</feature>
<organism evidence="10">
    <name type="scientific">Intestinibacter bartlettii</name>
    <dbReference type="NCBI Taxonomy" id="261299"/>
    <lineage>
        <taxon>Bacteria</taxon>
        <taxon>Bacillati</taxon>
        <taxon>Bacillota</taxon>
        <taxon>Clostridia</taxon>
        <taxon>Peptostreptococcales</taxon>
        <taxon>Peptostreptococcaceae</taxon>
        <taxon>Intestinibacter</taxon>
    </lineage>
</organism>
<evidence type="ECO:0000313" key="10">
    <source>
        <dbReference type="EMBL" id="VYU18077.1"/>
    </source>
</evidence>
<evidence type="ECO:0000256" key="3">
    <source>
        <dbReference type="ARBA" id="ARBA00022723"/>
    </source>
</evidence>
<keyword evidence="2" id="KW-0004">4Fe-4S</keyword>
<evidence type="ECO:0000256" key="7">
    <source>
        <dbReference type="SAM" id="Phobius"/>
    </source>
</evidence>
<dbReference type="Proteomes" id="UP001299409">
    <property type="component" value="Unassembled WGS sequence"/>
</dbReference>
<dbReference type="GO" id="GO:0005886">
    <property type="term" value="C:plasma membrane"/>
    <property type="evidence" value="ECO:0007669"/>
    <property type="project" value="TreeGrafter"/>
</dbReference>
<keyword evidence="11" id="KW-1185">Reference proteome</keyword>
<feature type="transmembrane region" description="Helical" evidence="7">
    <location>
        <begin position="187"/>
        <end position="206"/>
    </location>
</feature>
<keyword evidence="1" id="KW-0813">Transport</keyword>
<dbReference type="AlphaFoldDB" id="A0A6N3CWW4"/>
<keyword evidence="3" id="KW-0479">Metal-binding</keyword>
<protein>
    <submittedName>
        <fullName evidence="9">4Fe-4S binding protein</fullName>
    </submittedName>
    <submittedName>
        <fullName evidence="10">Electron transport protein YccM</fullName>
    </submittedName>
</protein>
<dbReference type="PANTHER" id="PTHR30176">
    <property type="entry name" value="FERREDOXIN-TYPE PROTEIN NAPH"/>
    <property type="match status" value="1"/>
</dbReference>
<proteinExistence type="predicted"/>
<dbReference type="PANTHER" id="PTHR30176:SF3">
    <property type="entry name" value="FERREDOXIN-TYPE PROTEIN NAPH"/>
    <property type="match status" value="1"/>
</dbReference>
<dbReference type="Gene3D" id="3.30.70.20">
    <property type="match status" value="1"/>
</dbReference>
<dbReference type="RefSeq" id="WP_007285599.1">
    <property type="nucleotide sequence ID" value="NZ_BAABXU010000001.1"/>
</dbReference>
<keyword evidence="7" id="KW-1133">Transmembrane helix</keyword>
<evidence type="ECO:0000256" key="1">
    <source>
        <dbReference type="ARBA" id="ARBA00022448"/>
    </source>
</evidence>
<dbReference type="InterPro" id="IPR051684">
    <property type="entry name" value="Electron_Trans/Redox"/>
</dbReference>
<dbReference type="Pfam" id="PF00037">
    <property type="entry name" value="Fer4"/>
    <property type="match status" value="2"/>
</dbReference>
<evidence type="ECO:0000313" key="11">
    <source>
        <dbReference type="Proteomes" id="UP001299409"/>
    </source>
</evidence>
<dbReference type="InterPro" id="IPR017900">
    <property type="entry name" value="4Fe4S_Fe_S_CS"/>
</dbReference>
<reference evidence="10" key="1">
    <citation type="submission" date="2019-11" db="EMBL/GenBank/DDBJ databases">
        <authorList>
            <person name="Feng L."/>
        </authorList>
    </citation>
    <scope>NUCLEOTIDE SEQUENCE</scope>
    <source>
        <strain evidence="10">IbartlettiiLFYP30</strain>
    </source>
</reference>
<evidence type="ECO:0000256" key="6">
    <source>
        <dbReference type="ARBA" id="ARBA00023014"/>
    </source>
</evidence>
<dbReference type="EMBL" id="CACRUE010000031">
    <property type="protein sequence ID" value="VYU18077.1"/>
    <property type="molecule type" value="Genomic_DNA"/>
</dbReference>
<keyword evidence="7" id="KW-0812">Transmembrane</keyword>
<name>A0A6N3CWW4_9FIRM</name>
<evidence type="ECO:0000256" key="4">
    <source>
        <dbReference type="ARBA" id="ARBA00022982"/>
    </source>
</evidence>
<dbReference type="Pfam" id="PF12801">
    <property type="entry name" value="Fer4_5"/>
    <property type="match status" value="3"/>
</dbReference>
<dbReference type="PROSITE" id="PS51379">
    <property type="entry name" value="4FE4S_FER_2"/>
    <property type="match status" value="2"/>
</dbReference>
<feature type="transmembrane region" description="Helical" evidence="7">
    <location>
        <begin position="129"/>
        <end position="150"/>
    </location>
</feature>
<keyword evidence="6" id="KW-0411">Iron-sulfur</keyword>
<sequence length="305" mass="33901">MDLIRKIKSNLRLTVQIVFTALTNGYFLGFAKGKIYQGDSKQLCVPGLNCYSCPGAIGSCPIGSLQAVLGSRNFKFSFYIIGFLMMVGAFVGRFVCGWLCPFGLVQDLLYKIPFIKKIKKVPLDKPLRYLKYVILVVFVIIMPLTLTNFAGEGNPWFCKLICPSGTLLGGVPLVSMNSSLRKIIGPLFTWKMFILVSVVILSIKIYRPFCKYLCPLGAIYGLFNKYSLYKYEIDEDKCTKCGLCERKCDMNVAVYKTPNSAECIRCGKCIKVCPRGAIKTTFTKTKEAACNSKCSGCKSNCASKN</sequence>
<dbReference type="EMBL" id="JAJBMB010000002">
    <property type="protein sequence ID" value="MCB5445142.1"/>
    <property type="molecule type" value="Genomic_DNA"/>
</dbReference>
<keyword evidence="5" id="KW-0408">Iron</keyword>
<dbReference type="SUPFAM" id="SSF54862">
    <property type="entry name" value="4Fe-4S ferredoxins"/>
    <property type="match status" value="1"/>
</dbReference>
<feature type="transmembrane region" description="Helical" evidence="7">
    <location>
        <begin position="76"/>
        <end position="109"/>
    </location>
</feature>
<dbReference type="GO" id="GO:0046872">
    <property type="term" value="F:metal ion binding"/>
    <property type="evidence" value="ECO:0007669"/>
    <property type="project" value="UniProtKB-KW"/>
</dbReference>
<evidence type="ECO:0000256" key="5">
    <source>
        <dbReference type="ARBA" id="ARBA00023004"/>
    </source>
</evidence>